<keyword evidence="2" id="KW-1185">Reference proteome</keyword>
<reference evidence="1 2" key="1">
    <citation type="journal article" date="2019" name="Commun. Biol.">
        <title>The bagworm genome reveals a unique fibroin gene that provides high tensile strength.</title>
        <authorList>
            <person name="Kono N."/>
            <person name="Nakamura H."/>
            <person name="Ohtoshi R."/>
            <person name="Tomita M."/>
            <person name="Numata K."/>
            <person name="Arakawa K."/>
        </authorList>
    </citation>
    <scope>NUCLEOTIDE SEQUENCE [LARGE SCALE GENOMIC DNA]</scope>
</reference>
<dbReference type="Proteomes" id="UP000299102">
    <property type="component" value="Unassembled WGS sequence"/>
</dbReference>
<evidence type="ECO:0000313" key="2">
    <source>
        <dbReference type="Proteomes" id="UP000299102"/>
    </source>
</evidence>
<protein>
    <submittedName>
        <fullName evidence="1">Uncharacterized protein</fullName>
    </submittedName>
</protein>
<sequence length="76" mass="8733">MANTNWTCEQASHQMYRQTYEGRGPRTATGGGIWLAVEVNWLKQEIRLLVFNHWCHRRRGAGDDLLEDSPTCAATR</sequence>
<dbReference type="AlphaFoldDB" id="A0A4C2A8U3"/>
<name>A0A4C2A8U3_EUMVA</name>
<evidence type="ECO:0000313" key="1">
    <source>
        <dbReference type="EMBL" id="GBP95307.1"/>
    </source>
</evidence>
<gene>
    <name evidence="1" type="ORF">EVAR_68588_1</name>
</gene>
<accession>A0A4C2A8U3</accession>
<dbReference type="EMBL" id="BGZK01002612">
    <property type="protein sequence ID" value="GBP95307.1"/>
    <property type="molecule type" value="Genomic_DNA"/>
</dbReference>
<comment type="caution">
    <text evidence="1">The sequence shown here is derived from an EMBL/GenBank/DDBJ whole genome shotgun (WGS) entry which is preliminary data.</text>
</comment>
<proteinExistence type="predicted"/>
<organism evidence="1 2">
    <name type="scientific">Eumeta variegata</name>
    <name type="common">Bagworm moth</name>
    <name type="synonym">Eumeta japonica</name>
    <dbReference type="NCBI Taxonomy" id="151549"/>
    <lineage>
        <taxon>Eukaryota</taxon>
        <taxon>Metazoa</taxon>
        <taxon>Ecdysozoa</taxon>
        <taxon>Arthropoda</taxon>
        <taxon>Hexapoda</taxon>
        <taxon>Insecta</taxon>
        <taxon>Pterygota</taxon>
        <taxon>Neoptera</taxon>
        <taxon>Endopterygota</taxon>
        <taxon>Lepidoptera</taxon>
        <taxon>Glossata</taxon>
        <taxon>Ditrysia</taxon>
        <taxon>Tineoidea</taxon>
        <taxon>Psychidae</taxon>
        <taxon>Oiketicinae</taxon>
        <taxon>Eumeta</taxon>
    </lineage>
</organism>